<reference evidence="2 3" key="1">
    <citation type="submission" date="2019-02" db="EMBL/GenBank/DDBJ databases">
        <title>Deep-cultivation of Planctomycetes and their phenomic and genomic characterization uncovers novel biology.</title>
        <authorList>
            <person name="Wiegand S."/>
            <person name="Jogler M."/>
            <person name="Boedeker C."/>
            <person name="Pinto D."/>
            <person name="Vollmers J."/>
            <person name="Rivas-Marin E."/>
            <person name="Kohn T."/>
            <person name="Peeters S.H."/>
            <person name="Heuer A."/>
            <person name="Rast P."/>
            <person name="Oberbeckmann S."/>
            <person name="Bunk B."/>
            <person name="Jeske O."/>
            <person name="Meyerdierks A."/>
            <person name="Storesund J.E."/>
            <person name="Kallscheuer N."/>
            <person name="Luecker S."/>
            <person name="Lage O.M."/>
            <person name="Pohl T."/>
            <person name="Merkel B.J."/>
            <person name="Hornburger P."/>
            <person name="Mueller R.-W."/>
            <person name="Bruemmer F."/>
            <person name="Labrenz M."/>
            <person name="Spormann A.M."/>
            <person name="Op Den Camp H."/>
            <person name="Overmann J."/>
            <person name="Amann R."/>
            <person name="Jetten M.S.M."/>
            <person name="Mascher T."/>
            <person name="Medema M.H."/>
            <person name="Devos D.P."/>
            <person name="Kaster A.-K."/>
            <person name="Ovreas L."/>
            <person name="Rohde M."/>
            <person name="Galperin M.Y."/>
            <person name="Jogler C."/>
        </authorList>
    </citation>
    <scope>NUCLEOTIDE SEQUENCE [LARGE SCALE GENOMIC DNA]</scope>
    <source>
        <strain evidence="2 3">Pan14r</strain>
    </source>
</reference>
<evidence type="ECO:0000313" key="3">
    <source>
        <dbReference type="Proteomes" id="UP000317238"/>
    </source>
</evidence>
<dbReference type="RefSeq" id="WP_146439415.1">
    <property type="nucleotide sequence ID" value="NZ_SJPL01000001.1"/>
</dbReference>
<proteinExistence type="predicted"/>
<dbReference type="InterPro" id="IPR002372">
    <property type="entry name" value="PQQ_rpt_dom"/>
</dbReference>
<dbReference type="SUPFAM" id="SSF50998">
    <property type="entry name" value="Quinoprotein alcohol dehydrogenase-like"/>
    <property type="match status" value="1"/>
</dbReference>
<organism evidence="2 3">
    <name type="scientific">Crateriforma conspicua</name>
    <dbReference type="NCBI Taxonomy" id="2527996"/>
    <lineage>
        <taxon>Bacteria</taxon>
        <taxon>Pseudomonadati</taxon>
        <taxon>Planctomycetota</taxon>
        <taxon>Planctomycetia</taxon>
        <taxon>Planctomycetales</taxon>
        <taxon>Planctomycetaceae</taxon>
        <taxon>Crateriforma</taxon>
    </lineage>
</organism>
<evidence type="ECO:0000259" key="1">
    <source>
        <dbReference type="Pfam" id="PF13360"/>
    </source>
</evidence>
<sequence>MKASAVDRGTLGLVALTAIVVAVGWISVRPTQQVRMRLPGQDGAPATVSLKSDAVAVPIPGQPVAGAGVAGVTDGTWMGFRGPNGGNVVTETPTLRTDWSSDGPGKQWEITLCEGYAGAAVSNGRVYVLDYDETVQSDVLCCLSLADGQEIWRNSYPVPVTRNHGITRTVPTIAGGLVITLGPRCHLAVWDASTGKNLWLKSLVADYQAVEPRWYVGQCPLVDEGKLILGVGGTALLVALDIKTGDVIWESANPRQWEMTHSSVVPMNVGGTHMYVYCGSGGIAGVDADSGKILWDTTSWPVQFAHAPSPLVLPNGRFLVSSGYGSKVGAILFQVSDTVDGVDIVKEFTPKEFNSEQQTPIVYQQHIFGVRKRGGGVLVCMDLDGNEVWSSGRDRFGHGPYLIADNKIWLLDDHGTLTAVQANTKSYEPIAQAEIFPDGHDAWGPMAIVDGKLILREMTRMACLDLLPASEPQN</sequence>
<protein>
    <submittedName>
        <fullName evidence="2">Outer membrane biogenesis protein BamB</fullName>
    </submittedName>
</protein>
<dbReference type="InterPro" id="IPR011047">
    <property type="entry name" value="Quinoprotein_ADH-like_sf"/>
</dbReference>
<dbReference type="PANTHER" id="PTHR34512:SF30">
    <property type="entry name" value="OUTER MEMBRANE PROTEIN ASSEMBLY FACTOR BAMB"/>
    <property type="match status" value="1"/>
</dbReference>
<name>A0A5C5Y8M9_9PLAN</name>
<dbReference type="Gene3D" id="2.130.10.10">
    <property type="entry name" value="YVTN repeat-like/Quinoprotein amine dehydrogenase"/>
    <property type="match status" value="1"/>
</dbReference>
<dbReference type="AlphaFoldDB" id="A0A5C5Y8M9"/>
<dbReference type="InterPro" id="IPR015943">
    <property type="entry name" value="WD40/YVTN_repeat-like_dom_sf"/>
</dbReference>
<dbReference type="Pfam" id="PF13360">
    <property type="entry name" value="PQQ_2"/>
    <property type="match status" value="1"/>
</dbReference>
<dbReference type="OrthoDB" id="228829at2"/>
<dbReference type="Proteomes" id="UP000317238">
    <property type="component" value="Unassembled WGS sequence"/>
</dbReference>
<dbReference type="SMART" id="SM00564">
    <property type="entry name" value="PQQ"/>
    <property type="match status" value="3"/>
</dbReference>
<feature type="domain" description="Pyrrolo-quinoline quinone repeat" evidence="1">
    <location>
        <begin position="141"/>
        <end position="389"/>
    </location>
</feature>
<keyword evidence="3" id="KW-1185">Reference proteome</keyword>
<dbReference type="InterPro" id="IPR018391">
    <property type="entry name" value="PQQ_b-propeller_rpt"/>
</dbReference>
<accession>A0A5C5Y8M9</accession>
<dbReference type="PANTHER" id="PTHR34512">
    <property type="entry name" value="CELL SURFACE PROTEIN"/>
    <property type="match status" value="1"/>
</dbReference>
<comment type="caution">
    <text evidence="2">The sequence shown here is derived from an EMBL/GenBank/DDBJ whole genome shotgun (WGS) entry which is preliminary data.</text>
</comment>
<dbReference type="EMBL" id="SJPL01000001">
    <property type="protein sequence ID" value="TWT70625.1"/>
    <property type="molecule type" value="Genomic_DNA"/>
</dbReference>
<gene>
    <name evidence="2" type="ORF">Pan14r_29320</name>
</gene>
<evidence type="ECO:0000313" key="2">
    <source>
        <dbReference type="EMBL" id="TWT70625.1"/>
    </source>
</evidence>